<gene>
    <name evidence="2" type="ORF">M0R45_008817</name>
</gene>
<accession>A0AAW1Y1U4</accession>
<evidence type="ECO:0000256" key="1">
    <source>
        <dbReference type="SAM" id="MobiDB-lite"/>
    </source>
</evidence>
<evidence type="ECO:0000313" key="3">
    <source>
        <dbReference type="Proteomes" id="UP001457282"/>
    </source>
</evidence>
<evidence type="ECO:0000313" key="2">
    <source>
        <dbReference type="EMBL" id="KAK9943201.1"/>
    </source>
</evidence>
<feature type="region of interest" description="Disordered" evidence="1">
    <location>
        <begin position="99"/>
        <end position="128"/>
    </location>
</feature>
<name>A0AAW1Y1U4_RUBAR</name>
<feature type="compositionally biased region" description="Polar residues" evidence="1">
    <location>
        <begin position="108"/>
        <end position="119"/>
    </location>
</feature>
<dbReference type="Proteomes" id="UP001457282">
    <property type="component" value="Unassembled WGS sequence"/>
</dbReference>
<sequence length="142" mass="16141">MPSLPRRRRCSITHEEPPLCRCFPFRCRQVPTSTKSPATSIQFRCRHHLTQLPLQFCSPEPSPPLFSSRRCLFPCHRPHAPCRCHRIQISPCSIPHLPSPSTSRRRLNCSSMPASQSPTDHAGVDSRILPPWRITSSTSLSH</sequence>
<reference evidence="2 3" key="1">
    <citation type="journal article" date="2023" name="G3 (Bethesda)">
        <title>A chromosome-length genome assembly and annotation of blackberry (Rubus argutus, cv. 'Hillquist').</title>
        <authorList>
            <person name="Bruna T."/>
            <person name="Aryal R."/>
            <person name="Dudchenko O."/>
            <person name="Sargent D.J."/>
            <person name="Mead D."/>
            <person name="Buti M."/>
            <person name="Cavallini A."/>
            <person name="Hytonen T."/>
            <person name="Andres J."/>
            <person name="Pham M."/>
            <person name="Weisz D."/>
            <person name="Mascagni F."/>
            <person name="Usai G."/>
            <person name="Natali L."/>
            <person name="Bassil N."/>
            <person name="Fernandez G.E."/>
            <person name="Lomsadze A."/>
            <person name="Armour M."/>
            <person name="Olukolu B."/>
            <person name="Poorten T."/>
            <person name="Britton C."/>
            <person name="Davik J."/>
            <person name="Ashrafi H."/>
            <person name="Aiden E.L."/>
            <person name="Borodovsky M."/>
            <person name="Worthington M."/>
        </authorList>
    </citation>
    <scope>NUCLEOTIDE SEQUENCE [LARGE SCALE GENOMIC DNA]</scope>
    <source>
        <strain evidence="2">PI 553951</strain>
    </source>
</reference>
<dbReference type="EMBL" id="JBEDUW010000002">
    <property type="protein sequence ID" value="KAK9943201.1"/>
    <property type="molecule type" value="Genomic_DNA"/>
</dbReference>
<proteinExistence type="predicted"/>
<protein>
    <submittedName>
        <fullName evidence="2">Uncharacterized protein</fullName>
    </submittedName>
</protein>
<keyword evidence="3" id="KW-1185">Reference proteome</keyword>
<organism evidence="2 3">
    <name type="scientific">Rubus argutus</name>
    <name type="common">Southern blackberry</name>
    <dbReference type="NCBI Taxonomy" id="59490"/>
    <lineage>
        <taxon>Eukaryota</taxon>
        <taxon>Viridiplantae</taxon>
        <taxon>Streptophyta</taxon>
        <taxon>Embryophyta</taxon>
        <taxon>Tracheophyta</taxon>
        <taxon>Spermatophyta</taxon>
        <taxon>Magnoliopsida</taxon>
        <taxon>eudicotyledons</taxon>
        <taxon>Gunneridae</taxon>
        <taxon>Pentapetalae</taxon>
        <taxon>rosids</taxon>
        <taxon>fabids</taxon>
        <taxon>Rosales</taxon>
        <taxon>Rosaceae</taxon>
        <taxon>Rosoideae</taxon>
        <taxon>Rosoideae incertae sedis</taxon>
        <taxon>Rubus</taxon>
    </lineage>
</organism>
<dbReference type="AlphaFoldDB" id="A0AAW1Y1U4"/>
<comment type="caution">
    <text evidence="2">The sequence shown here is derived from an EMBL/GenBank/DDBJ whole genome shotgun (WGS) entry which is preliminary data.</text>
</comment>